<dbReference type="SUPFAM" id="SSF54211">
    <property type="entry name" value="Ribosomal protein S5 domain 2-like"/>
    <property type="match status" value="1"/>
</dbReference>
<dbReference type="GO" id="GO:0032389">
    <property type="term" value="C:MutLalpha complex"/>
    <property type="evidence" value="ECO:0007669"/>
    <property type="project" value="TreeGrafter"/>
</dbReference>
<keyword evidence="7" id="KW-0378">Hydrolase</keyword>
<proteinExistence type="inferred from homology"/>
<evidence type="ECO:0000256" key="6">
    <source>
        <dbReference type="ARBA" id="ARBA00022763"/>
    </source>
</evidence>
<dbReference type="InterPro" id="IPR042120">
    <property type="entry name" value="MutL_C_dimsub"/>
</dbReference>
<dbReference type="CDD" id="cd03484">
    <property type="entry name" value="MutL_Trans_hPMS_2_like"/>
    <property type="match status" value="1"/>
</dbReference>
<dbReference type="GO" id="GO:0140664">
    <property type="term" value="F:ATP-dependent DNA damage sensor activity"/>
    <property type="evidence" value="ECO:0007669"/>
    <property type="project" value="InterPro"/>
</dbReference>
<feature type="region of interest" description="Disordered" evidence="14">
    <location>
        <begin position="371"/>
        <end position="420"/>
    </location>
</feature>
<evidence type="ECO:0000256" key="10">
    <source>
        <dbReference type="ARBA" id="ARBA00048778"/>
    </source>
</evidence>
<dbReference type="InterPro" id="IPR013507">
    <property type="entry name" value="DNA_mismatch_S5_2-like"/>
</dbReference>
<evidence type="ECO:0000256" key="3">
    <source>
        <dbReference type="ARBA" id="ARBA00022722"/>
    </source>
</evidence>
<feature type="compositionally biased region" description="Low complexity" evidence="14">
    <location>
        <begin position="610"/>
        <end position="619"/>
    </location>
</feature>
<dbReference type="Gene3D" id="3.30.230.10">
    <property type="match status" value="1"/>
</dbReference>
<evidence type="ECO:0000256" key="5">
    <source>
        <dbReference type="ARBA" id="ARBA00022759"/>
    </source>
</evidence>
<feature type="compositionally biased region" description="Polar residues" evidence="14">
    <location>
        <begin position="371"/>
        <end position="391"/>
    </location>
</feature>
<dbReference type="FunFam" id="3.30.565.10:FF:000014">
    <property type="entry name" value="Mismatch repair endonuclease pms1, putative"/>
    <property type="match status" value="1"/>
</dbReference>
<evidence type="ECO:0000256" key="7">
    <source>
        <dbReference type="ARBA" id="ARBA00022801"/>
    </source>
</evidence>
<evidence type="ECO:0000256" key="9">
    <source>
        <dbReference type="ARBA" id="ARBA00023242"/>
    </source>
</evidence>
<dbReference type="CDD" id="cd16926">
    <property type="entry name" value="HATPase_MutL-MLH-PMS-like"/>
    <property type="match status" value="1"/>
</dbReference>
<dbReference type="Gene3D" id="3.30.1540.20">
    <property type="entry name" value="MutL, C-terminal domain, dimerisation subdomain"/>
    <property type="match status" value="1"/>
</dbReference>
<dbReference type="InterPro" id="IPR014790">
    <property type="entry name" value="MutL_C"/>
</dbReference>
<keyword evidence="5" id="KW-0255">Endonuclease</keyword>
<dbReference type="InterPro" id="IPR014762">
    <property type="entry name" value="DNA_mismatch_repair_CS"/>
</dbReference>
<dbReference type="InterPro" id="IPR037198">
    <property type="entry name" value="MutL_C_sf"/>
</dbReference>
<dbReference type="SUPFAM" id="SSF118116">
    <property type="entry name" value="DNA mismatch repair protein MutL"/>
    <property type="match status" value="1"/>
</dbReference>
<evidence type="ECO:0000259" key="15">
    <source>
        <dbReference type="SMART" id="SM00853"/>
    </source>
</evidence>
<dbReference type="NCBIfam" id="TIGR00585">
    <property type="entry name" value="mutl"/>
    <property type="match status" value="1"/>
</dbReference>
<dbReference type="GO" id="GO:0006298">
    <property type="term" value="P:mismatch repair"/>
    <property type="evidence" value="ECO:0007669"/>
    <property type="project" value="InterPro"/>
</dbReference>
<evidence type="ECO:0000256" key="14">
    <source>
        <dbReference type="SAM" id="MobiDB-lite"/>
    </source>
</evidence>
<dbReference type="GO" id="GO:0030983">
    <property type="term" value="F:mismatched DNA binding"/>
    <property type="evidence" value="ECO:0007669"/>
    <property type="project" value="InterPro"/>
</dbReference>
<keyword evidence="4" id="KW-0547">Nucleotide-binding</keyword>
<dbReference type="InterPro" id="IPR038973">
    <property type="entry name" value="MutL/Mlh/Pms-like"/>
</dbReference>
<dbReference type="PANTHER" id="PTHR10073:SF52">
    <property type="entry name" value="MISMATCH REPAIR ENDONUCLEASE PMS2"/>
    <property type="match status" value="1"/>
</dbReference>
<dbReference type="AlphaFoldDB" id="A0A9N9ZYX2"/>
<comment type="subcellular location">
    <subcellularLocation>
        <location evidence="1">Nucleus</location>
    </subcellularLocation>
</comment>
<keyword evidence="8" id="KW-0067">ATP-binding</keyword>
<accession>A0A9N9ZYX2</accession>
<feature type="domain" description="DNA mismatch repair protein S5" evidence="16">
    <location>
        <begin position="217"/>
        <end position="352"/>
    </location>
</feature>
<evidence type="ECO:0000256" key="12">
    <source>
        <dbReference type="ARBA" id="ARBA00077255"/>
    </source>
</evidence>
<name>A0A9N9ZYX2_BEMTA</name>
<dbReference type="Gene3D" id="3.30.565.10">
    <property type="entry name" value="Histidine kinase-like ATPase, C-terminal domain"/>
    <property type="match status" value="1"/>
</dbReference>
<dbReference type="GO" id="GO:0005524">
    <property type="term" value="F:ATP binding"/>
    <property type="evidence" value="ECO:0007669"/>
    <property type="project" value="UniProtKB-KW"/>
</dbReference>
<dbReference type="FunFam" id="3.30.1540.20:FF:000019">
    <property type="entry name" value="PMS1 homolog 2, mismatch repair system component"/>
    <property type="match status" value="1"/>
</dbReference>
<evidence type="ECO:0000256" key="1">
    <source>
        <dbReference type="ARBA" id="ARBA00004123"/>
    </source>
</evidence>
<reference evidence="17" key="1">
    <citation type="submission" date="2021-12" db="EMBL/GenBank/DDBJ databases">
        <authorList>
            <person name="King R."/>
        </authorList>
    </citation>
    <scope>NUCLEOTIDE SEQUENCE</scope>
</reference>
<keyword evidence="6" id="KW-0227">DNA damage</keyword>
<organism evidence="17 18">
    <name type="scientific">Bemisia tabaci</name>
    <name type="common">Sweetpotato whitefly</name>
    <name type="synonym">Aleurodes tabaci</name>
    <dbReference type="NCBI Taxonomy" id="7038"/>
    <lineage>
        <taxon>Eukaryota</taxon>
        <taxon>Metazoa</taxon>
        <taxon>Ecdysozoa</taxon>
        <taxon>Arthropoda</taxon>
        <taxon>Hexapoda</taxon>
        <taxon>Insecta</taxon>
        <taxon>Pterygota</taxon>
        <taxon>Neoptera</taxon>
        <taxon>Paraneoptera</taxon>
        <taxon>Hemiptera</taxon>
        <taxon>Sternorrhyncha</taxon>
        <taxon>Aleyrodoidea</taxon>
        <taxon>Aleyrodidae</taxon>
        <taxon>Aleyrodinae</taxon>
        <taxon>Bemisia</taxon>
    </lineage>
</organism>
<keyword evidence="9" id="KW-0539">Nucleus</keyword>
<dbReference type="Gene3D" id="3.30.1370.100">
    <property type="entry name" value="MutL, C-terminal domain, regulatory subdomain"/>
    <property type="match status" value="1"/>
</dbReference>
<dbReference type="Pfam" id="PF13589">
    <property type="entry name" value="HATPase_c_3"/>
    <property type="match status" value="1"/>
</dbReference>
<dbReference type="SUPFAM" id="SSF55874">
    <property type="entry name" value="ATPase domain of HSP90 chaperone/DNA topoisomerase II/histidine kinase"/>
    <property type="match status" value="1"/>
</dbReference>
<dbReference type="FunFam" id="3.30.1370.100:FF:000001">
    <property type="entry name" value="Mismatch repair endonuclease pms1, putative"/>
    <property type="match status" value="1"/>
</dbReference>
<evidence type="ECO:0000256" key="11">
    <source>
        <dbReference type="ARBA" id="ARBA00072579"/>
    </source>
</evidence>
<feature type="compositionally biased region" description="Acidic residues" evidence="14">
    <location>
        <begin position="620"/>
        <end position="629"/>
    </location>
</feature>
<evidence type="ECO:0000256" key="8">
    <source>
        <dbReference type="ARBA" id="ARBA00022840"/>
    </source>
</evidence>
<feature type="domain" description="MutL C-terminal dimerisation" evidence="15">
    <location>
        <begin position="728"/>
        <end position="872"/>
    </location>
</feature>
<dbReference type="PANTHER" id="PTHR10073">
    <property type="entry name" value="DNA MISMATCH REPAIR PROTEIN MLH, PMS, MUTL"/>
    <property type="match status" value="1"/>
</dbReference>
<dbReference type="InterPro" id="IPR020568">
    <property type="entry name" value="Ribosomal_Su5_D2-typ_SF"/>
</dbReference>
<evidence type="ECO:0000313" key="17">
    <source>
        <dbReference type="EMBL" id="CAH0380800.1"/>
    </source>
</evidence>
<dbReference type="Pfam" id="PF01119">
    <property type="entry name" value="DNA_mis_repair"/>
    <property type="match status" value="1"/>
</dbReference>
<sequence length="910" mass="101271">MSKTIKAIDREAVHRICSGQVVLNLATAVKELVENSLDAGATTVEVRLREYGSDLIEVSDNGSGVLSDNFQGLTAKHHTSKLLDFSDLVNVETFGFRGEALSSLCALSNVTIITRHESSETGSKLVFDQHGNITSTSPTSRQVGTTVIVEKLFKALPVRQKEFHRNLKREYCKMIQLLNAYGLISTNVRLSCTNQTKKGSRSVVLSTHGCKTVKENIACIFGSKQLNSLLDLKKVLPGNETLAELKVKEEEADKFNFEGIISSCAHGQGRSSGDRQFFYINNRPCEPSKIVKCVNEVYHSFNLHQTPFVFLNITAARHSVDVNVTPDKRQIFLDHEKLLLATIKASLMSLYEKIPSTFQVNNSFKFAPSESTLNLSSESPTTNVRSPSKTSSLEKWRHSSHMGVSELPTNKCKPENKFSQPSKRMKFDEEFVSAELTNTSLEKHENGEQTKGASHNLGLESQDSACSSQSSFSVIKTENIEESQETLGNCRLFNQGSACNSLSERSFSQLSDVSTPTETSIKKVPEMSVEIIDRSTSLSKTESSCISSNQPASEDDFESFTLISQESSLSVKILDPSSPRSRQSKSEVSLAYHEGISARISGHENRSEPTESSGTITESTEIEETCSESEGEKVEIYEEDRGRIRQQQIVVSAAIRNSADSRTTVMINNVSVKSIKETIEQFKLEESNQGKNSVTNKFHATIDPSKNDQAENELRREISKDSFSKMEIIGQFNLGFIIVQLGTDLFIIDQHATDEKYNFETLQLNTTISNQILVSPLTLELTAANESLLLDNMEIFKKNGFEFIVDEKADPMKKVKLTAIPISQNWHFGKDDIDELLFMLQDSPGALCRPSRVRAMFASRACRMSVMIGTALSFSEMKRLVTHMGEIEQPWNCPHGRPTMRHLVNLALLC</sequence>
<comment type="catalytic activity">
    <reaction evidence="10">
        <text>ATP + H2O = ADP + phosphate + H(+)</text>
        <dbReference type="Rhea" id="RHEA:13065"/>
        <dbReference type="ChEBI" id="CHEBI:15377"/>
        <dbReference type="ChEBI" id="CHEBI:15378"/>
        <dbReference type="ChEBI" id="CHEBI:30616"/>
        <dbReference type="ChEBI" id="CHEBI:43474"/>
        <dbReference type="ChEBI" id="CHEBI:456216"/>
    </reaction>
    <physiologicalReaction direction="left-to-right" evidence="10">
        <dbReference type="Rhea" id="RHEA:13066"/>
    </physiologicalReaction>
</comment>
<evidence type="ECO:0000256" key="13">
    <source>
        <dbReference type="ARBA" id="ARBA00083250"/>
    </source>
</evidence>
<keyword evidence="3" id="KW-0540">Nuclease</keyword>
<dbReference type="InterPro" id="IPR042121">
    <property type="entry name" value="MutL_C_regsub"/>
</dbReference>
<evidence type="ECO:0000313" key="18">
    <source>
        <dbReference type="Proteomes" id="UP001152759"/>
    </source>
</evidence>
<dbReference type="PROSITE" id="PS00058">
    <property type="entry name" value="DNA_MISMATCH_REPAIR_1"/>
    <property type="match status" value="1"/>
</dbReference>
<dbReference type="SMART" id="SM00853">
    <property type="entry name" value="MutL_C"/>
    <property type="match status" value="1"/>
</dbReference>
<dbReference type="InterPro" id="IPR014721">
    <property type="entry name" value="Ribsml_uS5_D2-typ_fold_subgr"/>
</dbReference>
<dbReference type="Pfam" id="PF08676">
    <property type="entry name" value="MutL_C"/>
    <property type="match status" value="1"/>
</dbReference>
<evidence type="ECO:0000259" key="16">
    <source>
        <dbReference type="SMART" id="SM01340"/>
    </source>
</evidence>
<dbReference type="InterPro" id="IPR036890">
    <property type="entry name" value="HATPase_C_sf"/>
</dbReference>
<dbReference type="KEGG" id="btab:109039703"/>
<dbReference type="GO" id="GO:0016887">
    <property type="term" value="F:ATP hydrolysis activity"/>
    <property type="evidence" value="ECO:0007669"/>
    <property type="project" value="InterPro"/>
</dbReference>
<gene>
    <name evidence="17" type="ORF">BEMITA_LOCUS515</name>
</gene>
<dbReference type="SMART" id="SM01340">
    <property type="entry name" value="DNA_mis_repair"/>
    <property type="match status" value="1"/>
</dbReference>
<comment type="similarity">
    <text evidence="2">Belongs to the DNA mismatch repair MutL/HexB family.</text>
</comment>
<dbReference type="EMBL" id="OU963862">
    <property type="protein sequence ID" value="CAH0380800.1"/>
    <property type="molecule type" value="Genomic_DNA"/>
</dbReference>
<dbReference type="GO" id="GO:0004519">
    <property type="term" value="F:endonuclease activity"/>
    <property type="evidence" value="ECO:0007669"/>
    <property type="project" value="UniProtKB-KW"/>
</dbReference>
<evidence type="ECO:0000256" key="4">
    <source>
        <dbReference type="ARBA" id="ARBA00022741"/>
    </source>
</evidence>
<dbReference type="FunFam" id="3.30.230.10:FF:000032">
    <property type="entry name" value="mismatch repair endonuclease PMS2 isoform X2"/>
    <property type="match status" value="1"/>
</dbReference>
<feature type="region of interest" description="Disordered" evidence="14">
    <location>
        <begin position="600"/>
        <end position="632"/>
    </location>
</feature>
<dbReference type="Proteomes" id="UP001152759">
    <property type="component" value="Chromosome 1"/>
</dbReference>
<protein>
    <recommendedName>
        <fullName evidence="11">Mismatch repair endonuclease PMS2</fullName>
    </recommendedName>
    <alternativeName>
        <fullName evidence="13">DNA mismatch repair protein PMS2</fullName>
    </alternativeName>
    <alternativeName>
        <fullName evidence="12">PMS1 protein homolog 2</fullName>
    </alternativeName>
</protein>
<keyword evidence="18" id="KW-1185">Reference proteome</keyword>
<evidence type="ECO:0000256" key="2">
    <source>
        <dbReference type="ARBA" id="ARBA00006082"/>
    </source>
</evidence>
<dbReference type="InterPro" id="IPR002099">
    <property type="entry name" value="MutL/Mlh/PMS"/>
</dbReference>